<evidence type="ECO:0000313" key="2">
    <source>
        <dbReference type="Proteomes" id="UP001054821"/>
    </source>
</evidence>
<protein>
    <submittedName>
        <fullName evidence="1">Uncharacterized protein</fullName>
    </submittedName>
</protein>
<dbReference type="AlphaFoldDB" id="A0AAD4YLF2"/>
<proteinExistence type="predicted"/>
<keyword evidence="2" id="KW-1185">Reference proteome</keyword>
<name>A0AAD4YLF2_PRUDU</name>
<accession>A0AAD4YLF2</accession>
<comment type="caution">
    <text evidence="1">The sequence shown here is derived from an EMBL/GenBank/DDBJ whole genome shotgun (WGS) entry which is preliminary data.</text>
</comment>
<gene>
    <name evidence="1" type="ORF">L3X38_041992</name>
</gene>
<organism evidence="1 2">
    <name type="scientific">Prunus dulcis</name>
    <name type="common">Almond</name>
    <name type="synonym">Amygdalus dulcis</name>
    <dbReference type="NCBI Taxonomy" id="3755"/>
    <lineage>
        <taxon>Eukaryota</taxon>
        <taxon>Viridiplantae</taxon>
        <taxon>Streptophyta</taxon>
        <taxon>Embryophyta</taxon>
        <taxon>Tracheophyta</taxon>
        <taxon>Spermatophyta</taxon>
        <taxon>Magnoliopsida</taxon>
        <taxon>eudicotyledons</taxon>
        <taxon>Gunneridae</taxon>
        <taxon>Pentapetalae</taxon>
        <taxon>rosids</taxon>
        <taxon>fabids</taxon>
        <taxon>Rosales</taxon>
        <taxon>Rosaceae</taxon>
        <taxon>Amygdaloideae</taxon>
        <taxon>Amygdaleae</taxon>
        <taxon>Prunus</taxon>
    </lineage>
</organism>
<reference evidence="1 2" key="1">
    <citation type="journal article" date="2022" name="G3 (Bethesda)">
        <title>Whole-genome sequence and methylome profiling of the almond [Prunus dulcis (Mill.) D.A. Webb] cultivar 'Nonpareil'.</title>
        <authorList>
            <person name="D'Amico-Willman K.M."/>
            <person name="Ouma W.Z."/>
            <person name="Meulia T."/>
            <person name="Sideli G.M."/>
            <person name="Gradziel T.M."/>
            <person name="Fresnedo-Ramirez J."/>
        </authorList>
    </citation>
    <scope>NUCLEOTIDE SEQUENCE [LARGE SCALE GENOMIC DNA]</scope>
    <source>
        <strain evidence="1">Clone GOH B32 T37-40</strain>
    </source>
</reference>
<dbReference type="Proteomes" id="UP001054821">
    <property type="component" value="Chromosome 8"/>
</dbReference>
<evidence type="ECO:0000313" key="1">
    <source>
        <dbReference type="EMBL" id="KAI5312818.1"/>
    </source>
</evidence>
<sequence length="109" mass="12055">MSSHLGVFSPLENTCLQQISFSSFKYKWHRGTAPCQTTNQGSISLKALNKLDLYPSLNMGLLKAPKDAERSKLSSGSTCVTSLDHLYSDFASNIQMTPKKNVIHSHQPL</sequence>
<dbReference type="EMBL" id="JAJFAZ020000008">
    <property type="protein sequence ID" value="KAI5312818.1"/>
    <property type="molecule type" value="Genomic_DNA"/>
</dbReference>